<feature type="compositionally biased region" description="Low complexity" evidence="1">
    <location>
        <begin position="75"/>
        <end position="88"/>
    </location>
</feature>
<feature type="compositionally biased region" description="Polar residues" evidence="1">
    <location>
        <begin position="184"/>
        <end position="203"/>
    </location>
</feature>
<feature type="compositionally biased region" description="Low complexity" evidence="1">
    <location>
        <begin position="1700"/>
        <end position="1721"/>
    </location>
</feature>
<feature type="region of interest" description="Disordered" evidence="1">
    <location>
        <begin position="1324"/>
        <end position="1350"/>
    </location>
</feature>
<dbReference type="Proteomes" id="UP001176517">
    <property type="component" value="Unassembled WGS sequence"/>
</dbReference>
<name>A0AAN6GTH5_9BASI</name>
<dbReference type="InterPro" id="IPR006553">
    <property type="entry name" value="Leu-rich_rpt_Cys-con_subtyp"/>
</dbReference>
<feature type="region of interest" description="Disordered" evidence="1">
    <location>
        <begin position="1662"/>
        <end position="1784"/>
    </location>
</feature>
<dbReference type="GO" id="GO:0019005">
    <property type="term" value="C:SCF ubiquitin ligase complex"/>
    <property type="evidence" value="ECO:0007669"/>
    <property type="project" value="TreeGrafter"/>
</dbReference>
<dbReference type="PANTHER" id="PTHR13318:SF190">
    <property type="entry name" value="PARTNER OF PAIRED, ISOFORM B"/>
    <property type="match status" value="1"/>
</dbReference>
<gene>
    <name evidence="2" type="ORF">OC846_002903</name>
</gene>
<dbReference type="InterPro" id="IPR032675">
    <property type="entry name" value="LRR_dom_sf"/>
</dbReference>
<feature type="compositionally biased region" description="Low complexity" evidence="1">
    <location>
        <begin position="1337"/>
        <end position="1350"/>
    </location>
</feature>
<comment type="caution">
    <text evidence="2">The sequence shown here is derived from an EMBL/GenBank/DDBJ whole genome shotgun (WGS) entry which is preliminary data.</text>
</comment>
<feature type="region of interest" description="Disordered" evidence="1">
    <location>
        <begin position="667"/>
        <end position="744"/>
    </location>
</feature>
<accession>A0AAN6GTH5</accession>
<feature type="compositionally biased region" description="Basic and acidic residues" evidence="1">
    <location>
        <begin position="1325"/>
        <end position="1335"/>
    </location>
</feature>
<feature type="region of interest" description="Disordered" evidence="1">
    <location>
        <begin position="474"/>
        <end position="509"/>
    </location>
</feature>
<feature type="compositionally biased region" description="Basic and acidic residues" evidence="1">
    <location>
        <begin position="910"/>
        <end position="930"/>
    </location>
</feature>
<feature type="compositionally biased region" description="Basic and acidic residues" evidence="1">
    <location>
        <begin position="162"/>
        <end position="178"/>
    </location>
</feature>
<evidence type="ECO:0008006" key="4">
    <source>
        <dbReference type="Google" id="ProtNLM"/>
    </source>
</evidence>
<protein>
    <recommendedName>
        <fullName evidence="4">F-box domain-containing protein</fullName>
    </recommendedName>
</protein>
<feature type="region of interest" description="Disordered" evidence="1">
    <location>
        <begin position="75"/>
        <end position="114"/>
    </location>
</feature>
<dbReference type="SMART" id="SM00367">
    <property type="entry name" value="LRR_CC"/>
    <property type="match status" value="2"/>
</dbReference>
<feature type="compositionally biased region" description="Polar residues" evidence="1">
    <location>
        <begin position="1728"/>
        <end position="1737"/>
    </location>
</feature>
<feature type="compositionally biased region" description="Pro residues" evidence="1">
    <location>
        <begin position="1425"/>
        <end position="1438"/>
    </location>
</feature>
<feature type="compositionally biased region" description="Polar residues" evidence="1">
    <location>
        <begin position="486"/>
        <end position="496"/>
    </location>
</feature>
<feature type="region of interest" description="Disordered" evidence="1">
    <location>
        <begin position="1417"/>
        <end position="1439"/>
    </location>
</feature>
<proteinExistence type="predicted"/>
<dbReference type="PANTHER" id="PTHR13318">
    <property type="entry name" value="PARTNER OF PAIRED, ISOFORM B-RELATED"/>
    <property type="match status" value="1"/>
</dbReference>
<keyword evidence="3" id="KW-1185">Reference proteome</keyword>
<sequence length="1815" mass="193829">MAQFTPNNTFTSSSESDWAYLLGSLGWNEHIVFTKESLIDFLKTKNITVSTSFKEIKDVPQYATIGKFDRDPAAAAAASSGGSAPEAGVQSRASTGNETGATLQTGVRPLPGVVDASGKPYRSIYKVTEHAGRSAMGSIFGSEDDDQESKKKAVEQPPARPPRPDEGPSLEQQRREAAIVEVPASSQAANSGSYRPSTRVTQQSNEASTLYQLFFPLAAQTPSQAPASAPIKLACIKTSMSGHRPRLMRAPHTTPPLPTTTSLLNSKGAACWDDHQATQDGSDMFLLSSTPSQQASQTPESAHTQLPKTNHLARLPQELLIHILTFVHAAWLNPASPADPTYFLPAHQRQQQAHVALLRLTTVSAQFASAILSPQGNGLWRRLDASAVFPVPRTVSDASHGLTFGNSSGKTITHLSPTLVVALARAAGPAVTSVDLRGVQFTSGIQAAGGAAAPSLFSAAQLLQHIREAQGVPSRNLAERSGTPDPYSQHSFASRTTEAETDHGEADDDILDDIGPAALDYDAKRPYPTLAARIPSEPVHFPRTTQLTHLDLRSLQIESQQRTSARSELIQLLACSPNLVSLKLANAHERFVDDGLLDHAFPNTFPLHLSELDLSRCSGVSAEGLVRLLRKLATYQSDQVWECGDESRAKESGLKVLRIVGLRGRTHPLSQTSSDEADADLDHAAPNHDQGPAGRRRGEHWRVLDDPDSDEELAQAHGTTSERPDIGPAADHPASSARDSHQRFPSYTHPLEELMALLSATSAHCLEILDASYIDELADYHVFALTHTLPSKSRLLNYAIRHDATTSKSAPYSSATRNGDLTYLQQEQTKLSRSLASVKYFPTNRSRLAKAVEERSSATDVVLRTVFPCLRSLALSSVPRLTPATCGFLVKAVPKLETLELAGWHSRSFRDQEREAEARRRRDRDREQHRYNSQPSLPGDGPLVDLLESTPMIRRLDLEGAYEITDAVLRALTPIPSFRPNQGSAQSGPRSQPGQHLTHLIVSHAYRLSPRATLELMRAAHNLVHLELDDTRAGSDAVAREWSMLVQKRKLGERAAIRELDLHTLTHVKGKARAQDSQNSHLLGSAETPYLSLVDCRGFSKEEYDKMSRRGVVRARRAIGIHPKVKMRSADTGGRGHSRARVAAEELDEAGKTPFEWGREWFQYDGVTEIAPEAEEESETDGRETPSPPVGERDARGPSQHSPSPIAFPESPGGTSRATRLALSLPLGIGMALARRSSANADGDEATTFAGEFNHARPTSLQLPNGQRLVIKTYSESTGGNLGIIKTAAGVSSGEEGNPALGVLKSFWGWQAVDSRVKARKKRLAKEEKERERLRKANAAAAATAKSANASPDRALFRGTATRSLSFGAASTLSPQQLAQEMSGTGEAGSSTGLRNSTAAALAMILRRTGASSAGAATSAAFGPMTPPLSPEPSPTSSPPIRGVPIPGADGGRVFPVRADSGASSGALGLISPSTPGAQSTMSAFSLMALAGQRLGESDGARSTTPYRANSFGFGNSFSSSLATSPVWERGATGYSLQRHRSNFDSLNRAAGASARITTREALAFAEAAAAAGLSPTEAEILALAASSSGASFYPAKPRKLSNPEGVENPGASADKRDSKGKRPIIGSQVFGSMAPTVSSPTSYLQELSLNVEGLRQADGTADRSFPLASGSRPSSVRSLRARVRAKGDRARGRLRRLLSGRPGTSGSGFRFGSRSGAFSSLPGSRLASGTSTPQTELPSFSHPTTSLLPTTGSSPGTAARSSPSTQPQSSYLDPSERPGTSTAAQYYAPTASAGMDGLDWEAEEEFDGHGCVIA</sequence>
<feature type="compositionally biased region" description="Low complexity" evidence="1">
    <location>
        <begin position="1738"/>
        <end position="1758"/>
    </location>
</feature>
<feature type="region of interest" description="Disordered" evidence="1">
    <location>
        <begin position="136"/>
        <end position="203"/>
    </location>
</feature>
<dbReference type="SUPFAM" id="SSF52047">
    <property type="entry name" value="RNI-like"/>
    <property type="match status" value="1"/>
</dbReference>
<feature type="region of interest" description="Disordered" evidence="1">
    <location>
        <begin position="1172"/>
        <end position="1217"/>
    </location>
</feature>
<feature type="region of interest" description="Disordered" evidence="1">
    <location>
        <begin position="1592"/>
        <end position="1624"/>
    </location>
</feature>
<evidence type="ECO:0000313" key="2">
    <source>
        <dbReference type="EMBL" id="KAK0552396.1"/>
    </source>
</evidence>
<reference evidence="2" key="1">
    <citation type="journal article" date="2023" name="PhytoFront">
        <title>Draft Genome Resources of Seven Strains of Tilletia horrida, Causal Agent of Kernel Smut of Rice.</title>
        <authorList>
            <person name="Khanal S."/>
            <person name="Antony Babu S."/>
            <person name="Zhou X.G."/>
        </authorList>
    </citation>
    <scope>NUCLEOTIDE SEQUENCE</scope>
    <source>
        <strain evidence="2">TX6</strain>
    </source>
</reference>
<evidence type="ECO:0000313" key="3">
    <source>
        <dbReference type="Proteomes" id="UP001176517"/>
    </source>
</evidence>
<feature type="compositionally biased region" description="Polar residues" evidence="1">
    <location>
        <begin position="1760"/>
        <end position="1784"/>
    </location>
</feature>
<organism evidence="2 3">
    <name type="scientific">Tilletia horrida</name>
    <dbReference type="NCBI Taxonomy" id="155126"/>
    <lineage>
        <taxon>Eukaryota</taxon>
        <taxon>Fungi</taxon>
        <taxon>Dikarya</taxon>
        <taxon>Basidiomycota</taxon>
        <taxon>Ustilaginomycotina</taxon>
        <taxon>Exobasidiomycetes</taxon>
        <taxon>Tilletiales</taxon>
        <taxon>Tilletiaceae</taxon>
        <taxon>Tilletia</taxon>
    </lineage>
</organism>
<dbReference type="Gene3D" id="3.80.10.10">
    <property type="entry name" value="Ribonuclease Inhibitor"/>
    <property type="match status" value="2"/>
</dbReference>
<dbReference type="GO" id="GO:0031146">
    <property type="term" value="P:SCF-dependent proteasomal ubiquitin-dependent protein catabolic process"/>
    <property type="evidence" value="ECO:0007669"/>
    <property type="project" value="TreeGrafter"/>
</dbReference>
<evidence type="ECO:0000256" key="1">
    <source>
        <dbReference type="SAM" id="MobiDB-lite"/>
    </source>
</evidence>
<dbReference type="EMBL" id="JAPDMZ010000063">
    <property type="protein sequence ID" value="KAK0552396.1"/>
    <property type="molecule type" value="Genomic_DNA"/>
</dbReference>
<feature type="region of interest" description="Disordered" evidence="1">
    <location>
        <begin position="910"/>
        <end position="944"/>
    </location>
</feature>
<feature type="compositionally biased region" description="Polar residues" evidence="1">
    <location>
        <begin position="91"/>
        <end position="105"/>
    </location>
</feature>